<dbReference type="SUPFAM" id="SSF110296">
    <property type="entry name" value="Oligoxyloglucan reducing end-specific cellobiohydrolase"/>
    <property type="match status" value="1"/>
</dbReference>
<dbReference type="InterPro" id="IPR015943">
    <property type="entry name" value="WD40/YVTN_repeat-like_dom_sf"/>
</dbReference>
<gene>
    <name evidence="1" type="ORF">S03H2_39550</name>
</gene>
<feature type="non-terminal residue" evidence="1">
    <location>
        <position position="1"/>
    </location>
</feature>
<dbReference type="Gene3D" id="2.130.10.10">
    <property type="entry name" value="YVTN repeat-like/Quinoprotein amine dehydrogenase"/>
    <property type="match status" value="1"/>
</dbReference>
<feature type="non-terminal residue" evidence="1">
    <location>
        <position position="275"/>
    </location>
</feature>
<comment type="caution">
    <text evidence="1">The sequence shown here is derived from an EMBL/GenBank/DDBJ whole genome shotgun (WGS) entry which is preliminary data.</text>
</comment>
<proteinExistence type="predicted"/>
<name>X1HWE1_9ZZZZ</name>
<reference evidence="1" key="1">
    <citation type="journal article" date="2014" name="Front. Microbiol.">
        <title>High frequency of phylogenetically diverse reductive dehalogenase-homologous genes in deep subseafloor sedimentary metagenomes.</title>
        <authorList>
            <person name="Kawai M."/>
            <person name="Futagami T."/>
            <person name="Toyoda A."/>
            <person name="Takaki Y."/>
            <person name="Nishi S."/>
            <person name="Hori S."/>
            <person name="Arai W."/>
            <person name="Tsubouchi T."/>
            <person name="Morono Y."/>
            <person name="Uchiyama I."/>
            <person name="Ito T."/>
            <person name="Fujiyama A."/>
            <person name="Inagaki F."/>
            <person name="Takami H."/>
        </authorList>
    </citation>
    <scope>NUCLEOTIDE SEQUENCE</scope>
    <source>
        <strain evidence="1">Expedition CK06-06</strain>
    </source>
</reference>
<sequence>KTKSAIILILLLSLFGSITQATPVFSVPDAVKWSRVNIPTEGHSGGWMLASGSDVKHLTMATDGTLYGYADPSGTSYTLFKSIDGGYSWSYTGEVKDEIVDIDTAPDGSVYYASSSGVCKSTDGGESFIKLPSSPGGAGSNNIEITSIDVARLGSDNIIAVGTSDTDSSEYGGVYILEESEELFPSWADTNIGSYDVYSVAFSPNFTDDAMMMAVVADQVHTYVAYNYGTIGDWTRIELLDAGEASFAITAASNIGLPSDFSEPYTLFVGIVGGD</sequence>
<evidence type="ECO:0000313" key="1">
    <source>
        <dbReference type="EMBL" id="GAH49613.1"/>
    </source>
</evidence>
<evidence type="ECO:0008006" key="2">
    <source>
        <dbReference type="Google" id="ProtNLM"/>
    </source>
</evidence>
<accession>X1HWE1</accession>
<organism evidence="1">
    <name type="scientific">marine sediment metagenome</name>
    <dbReference type="NCBI Taxonomy" id="412755"/>
    <lineage>
        <taxon>unclassified sequences</taxon>
        <taxon>metagenomes</taxon>
        <taxon>ecological metagenomes</taxon>
    </lineage>
</organism>
<dbReference type="EMBL" id="BARU01024463">
    <property type="protein sequence ID" value="GAH49613.1"/>
    <property type="molecule type" value="Genomic_DNA"/>
</dbReference>
<protein>
    <recommendedName>
        <fullName evidence="2">Sortilin N-terminal domain-containing protein</fullName>
    </recommendedName>
</protein>
<dbReference type="AlphaFoldDB" id="X1HWE1"/>